<dbReference type="GO" id="GO:0050163">
    <property type="term" value="F:oxaloacetate tautomerase activity"/>
    <property type="evidence" value="ECO:0007669"/>
    <property type="project" value="UniProtKB-ARBA"/>
</dbReference>
<proteinExistence type="inferred from homology"/>
<accession>A0A438NED2</accession>
<comment type="similarity">
    <text evidence="1">Belongs to the FAH family.</text>
</comment>
<protein>
    <recommendedName>
        <fullName evidence="3">Fumarylacetoacetase-like C-terminal domain-containing protein</fullName>
    </recommendedName>
</protein>
<dbReference type="InterPro" id="IPR011234">
    <property type="entry name" value="Fumarylacetoacetase-like_C"/>
</dbReference>
<organism evidence="4 5">
    <name type="scientific">Exophiala mesophila</name>
    <name type="common">Black yeast-like fungus</name>
    <dbReference type="NCBI Taxonomy" id="212818"/>
    <lineage>
        <taxon>Eukaryota</taxon>
        <taxon>Fungi</taxon>
        <taxon>Dikarya</taxon>
        <taxon>Ascomycota</taxon>
        <taxon>Pezizomycotina</taxon>
        <taxon>Eurotiomycetes</taxon>
        <taxon>Chaetothyriomycetidae</taxon>
        <taxon>Chaetothyriales</taxon>
        <taxon>Herpotrichiellaceae</taxon>
        <taxon>Exophiala</taxon>
    </lineage>
</organism>
<dbReference type="FunFam" id="3.90.850.10:FF:000002">
    <property type="entry name" value="2-hydroxyhepta-2,4-diene-1,7-dioate isomerase"/>
    <property type="match status" value="1"/>
</dbReference>
<comment type="caution">
    <text evidence="4">The sequence shown here is derived from an EMBL/GenBank/DDBJ whole genome shotgun (WGS) entry which is preliminary data.</text>
</comment>
<dbReference type="PANTHER" id="PTHR11820">
    <property type="entry name" value="ACYLPYRUVASE"/>
    <property type="match status" value="1"/>
</dbReference>
<dbReference type="PANTHER" id="PTHR11820:SF112">
    <property type="entry name" value="FUMARYLACETOACETATE HYDROLASE FAMILY PROTEIN (AFU_ORTHOLOGUE AFUA_1G02370)-RELATED"/>
    <property type="match status" value="1"/>
</dbReference>
<dbReference type="EMBL" id="NAJM01000005">
    <property type="protein sequence ID" value="RVX74087.1"/>
    <property type="molecule type" value="Genomic_DNA"/>
</dbReference>
<evidence type="ECO:0000259" key="3">
    <source>
        <dbReference type="Pfam" id="PF01557"/>
    </source>
</evidence>
<dbReference type="Proteomes" id="UP000288859">
    <property type="component" value="Unassembled WGS sequence"/>
</dbReference>
<dbReference type="Pfam" id="PF01557">
    <property type="entry name" value="FAA_hydrolase"/>
    <property type="match status" value="1"/>
</dbReference>
<dbReference type="InterPro" id="IPR036663">
    <property type="entry name" value="Fumarylacetoacetase_C_sf"/>
</dbReference>
<keyword evidence="2" id="KW-0479">Metal-binding</keyword>
<dbReference type="OrthoDB" id="411064at2759"/>
<dbReference type="GO" id="GO:0006107">
    <property type="term" value="P:oxaloacetate metabolic process"/>
    <property type="evidence" value="ECO:0007669"/>
    <property type="project" value="UniProtKB-ARBA"/>
</dbReference>
<dbReference type="GO" id="GO:0046872">
    <property type="term" value="F:metal ion binding"/>
    <property type="evidence" value="ECO:0007669"/>
    <property type="project" value="UniProtKB-KW"/>
</dbReference>
<reference evidence="4 5" key="1">
    <citation type="submission" date="2017-03" db="EMBL/GenBank/DDBJ databases">
        <title>Genomes of endolithic fungi from Antarctica.</title>
        <authorList>
            <person name="Coleine C."/>
            <person name="Masonjones S."/>
            <person name="Stajich J.E."/>
        </authorList>
    </citation>
    <scope>NUCLEOTIDE SEQUENCE [LARGE SCALE GENOMIC DNA]</scope>
    <source>
        <strain evidence="4 5">CCFEE 6314</strain>
    </source>
</reference>
<evidence type="ECO:0000313" key="4">
    <source>
        <dbReference type="EMBL" id="RVX74087.1"/>
    </source>
</evidence>
<evidence type="ECO:0000256" key="2">
    <source>
        <dbReference type="ARBA" id="ARBA00022723"/>
    </source>
</evidence>
<evidence type="ECO:0000313" key="5">
    <source>
        <dbReference type="Proteomes" id="UP000288859"/>
    </source>
</evidence>
<gene>
    <name evidence="4" type="ORF">B0A52_01919</name>
</gene>
<dbReference type="SUPFAM" id="SSF56529">
    <property type="entry name" value="FAH"/>
    <property type="match status" value="1"/>
</dbReference>
<feature type="domain" description="Fumarylacetoacetase-like C-terminal" evidence="3">
    <location>
        <begin position="73"/>
        <end position="275"/>
    </location>
</feature>
<dbReference type="Gene3D" id="3.90.850.10">
    <property type="entry name" value="Fumarylacetoacetase-like, C-terminal domain"/>
    <property type="match status" value="1"/>
</dbReference>
<dbReference type="VEuPathDB" id="FungiDB:PV10_07237"/>
<evidence type="ECO:0000256" key="1">
    <source>
        <dbReference type="ARBA" id="ARBA00010211"/>
    </source>
</evidence>
<dbReference type="AlphaFoldDB" id="A0A438NED2"/>
<name>A0A438NED2_EXOME</name>
<sequence>MDTQFIRLLRFSDPDGAVWYGEATSLVDPDEVLGKSVEVFEGGEPWTSSFRKTGSTRKVQQILCPLAKTPLFCCVGLNYKTHIEETGMKTPQVPALFFKGPESLAGPLDVVEVHNECPAMDYEGELCAIIGKPCKNLKDSDDALSYVLGYAVGNDVSCRYWQERAGPAYAKSFDGFAPIGPFITSLKALPDANDLRLTTKVNGETRQDARTNDLLFDVGAIIRFLSRGRTLTPGTVIMTGTPSGVALGSKPPRWLKDGDVVEIEIENLGVIRNRFVIPPVTEVRL</sequence>